<reference evidence="2" key="1">
    <citation type="journal article" date="2015" name="Nature">
        <title>Complex archaea that bridge the gap between prokaryotes and eukaryotes.</title>
        <authorList>
            <person name="Spang A."/>
            <person name="Saw J.H."/>
            <person name="Jorgensen S.L."/>
            <person name="Zaremba-Niedzwiedzka K."/>
            <person name="Martijn J."/>
            <person name="Lind A.E."/>
            <person name="van Eijk R."/>
            <person name="Schleper C."/>
            <person name="Guy L."/>
            <person name="Ettema T.J."/>
        </authorList>
    </citation>
    <scope>NUCLEOTIDE SEQUENCE</scope>
</reference>
<sequence length="63" mass="7351">MVLPHAEPDEPTPKPDDDGGEGRQRDTDTAKEIADNLINSFKEIFKDEKVKWPDTGFHRSRWW</sequence>
<name>A0A0F8ZZU6_9ZZZZ</name>
<feature type="region of interest" description="Disordered" evidence="1">
    <location>
        <begin position="1"/>
        <end position="31"/>
    </location>
</feature>
<protein>
    <submittedName>
        <fullName evidence="2">Uncharacterized protein</fullName>
    </submittedName>
</protein>
<comment type="caution">
    <text evidence="2">The sequence shown here is derived from an EMBL/GenBank/DDBJ whole genome shotgun (WGS) entry which is preliminary data.</text>
</comment>
<dbReference type="AlphaFoldDB" id="A0A0F8ZZU6"/>
<evidence type="ECO:0000313" key="2">
    <source>
        <dbReference type="EMBL" id="KKK71919.1"/>
    </source>
</evidence>
<dbReference type="EMBL" id="LAZR01057516">
    <property type="protein sequence ID" value="KKK71919.1"/>
    <property type="molecule type" value="Genomic_DNA"/>
</dbReference>
<accession>A0A0F8ZZU6</accession>
<evidence type="ECO:0000256" key="1">
    <source>
        <dbReference type="SAM" id="MobiDB-lite"/>
    </source>
</evidence>
<organism evidence="2">
    <name type="scientific">marine sediment metagenome</name>
    <dbReference type="NCBI Taxonomy" id="412755"/>
    <lineage>
        <taxon>unclassified sequences</taxon>
        <taxon>metagenomes</taxon>
        <taxon>ecological metagenomes</taxon>
    </lineage>
</organism>
<proteinExistence type="predicted"/>
<gene>
    <name evidence="2" type="ORF">LCGC14_2909100</name>
</gene>